<dbReference type="EMBL" id="PKMF04000151">
    <property type="protein sequence ID" value="KAK7846694.1"/>
    <property type="molecule type" value="Genomic_DNA"/>
</dbReference>
<keyword evidence="2" id="KW-1185">Reference proteome</keyword>
<name>A0AAW0L7D3_QUESU</name>
<reference evidence="1 2" key="1">
    <citation type="journal article" date="2018" name="Sci. Data">
        <title>The draft genome sequence of cork oak.</title>
        <authorList>
            <person name="Ramos A.M."/>
            <person name="Usie A."/>
            <person name="Barbosa P."/>
            <person name="Barros P.M."/>
            <person name="Capote T."/>
            <person name="Chaves I."/>
            <person name="Simoes F."/>
            <person name="Abreu I."/>
            <person name="Carrasquinho I."/>
            <person name="Faro C."/>
            <person name="Guimaraes J.B."/>
            <person name="Mendonca D."/>
            <person name="Nobrega F."/>
            <person name="Rodrigues L."/>
            <person name="Saibo N.J.M."/>
            <person name="Varela M.C."/>
            <person name="Egas C."/>
            <person name="Matos J."/>
            <person name="Miguel C.M."/>
            <person name="Oliveira M.M."/>
            <person name="Ricardo C.P."/>
            <person name="Goncalves S."/>
        </authorList>
    </citation>
    <scope>NUCLEOTIDE SEQUENCE [LARGE SCALE GENOMIC DNA]</scope>
    <source>
        <strain evidence="2">cv. HL8</strain>
    </source>
</reference>
<proteinExistence type="predicted"/>
<gene>
    <name evidence="1" type="ORF">CFP56_007497</name>
</gene>
<accession>A0AAW0L7D3</accession>
<evidence type="ECO:0000313" key="2">
    <source>
        <dbReference type="Proteomes" id="UP000237347"/>
    </source>
</evidence>
<dbReference type="AlphaFoldDB" id="A0AAW0L7D3"/>
<dbReference type="Proteomes" id="UP000237347">
    <property type="component" value="Unassembled WGS sequence"/>
</dbReference>
<evidence type="ECO:0000313" key="1">
    <source>
        <dbReference type="EMBL" id="KAK7846694.1"/>
    </source>
</evidence>
<comment type="caution">
    <text evidence="1">The sequence shown here is derived from an EMBL/GenBank/DDBJ whole genome shotgun (WGS) entry which is preliminary data.</text>
</comment>
<protein>
    <submittedName>
        <fullName evidence="1">Uncharacterized protein</fullName>
    </submittedName>
</protein>
<sequence length="144" mass="16434">MLDAAENQNAIIVNKEGTTIYWKSSVGLYTFLTRTEDQNDANFENAMLVMNFSGKIGYWTHSTIETWSLSAAEPSNNCKEEKIATWKEEAKARMIMKAAVNKQWEIGLSIKDIMTFISCMRGYRLLVDGRKELGDQRTNGFMVM</sequence>
<organism evidence="1 2">
    <name type="scientific">Quercus suber</name>
    <name type="common">Cork oak</name>
    <dbReference type="NCBI Taxonomy" id="58331"/>
    <lineage>
        <taxon>Eukaryota</taxon>
        <taxon>Viridiplantae</taxon>
        <taxon>Streptophyta</taxon>
        <taxon>Embryophyta</taxon>
        <taxon>Tracheophyta</taxon>
        <taxon>Spermatophyta</taxon>
        <taxon>Magnoliopsida</taxon>
        <taxon>eudicotyledons</taxon>
        <taxon>Gunneridae</taxon>
        <taxon>Pentapetalae</taxon>
        <taxon>rosids</taxon>
        <taxon>fabids</taxon>
        <taxon>Fagales</taxon>
        <taxon>Fagaceae</taxon>
        <taxon>Quercus</taxon>
    </lineage>
</organism>